<dbReference type="Pfam" id="PF13244">
    <property type="entry name" value="MbhD"/>
    <property type="match status" value="1"/>
</dbReference>
<evidence type="ECO:0000256" key="2">
    <source>
        <dbReference type="ARBA" id="ARBA00022475"/>
    </source>
</evidence>
<comment type="subcellular location">
    <subcellularLocation>
        <location evidence="1">Cell membrane</location>
        <topology evidence="1">Multi-pass membrane protein</topology>
    </subcellularLocation>
</comment>
<keyword evidence="5 6" id="KW-0472">Membrane</keyword>
<evidence type="ECO:0000256" key="1">
    <source>
        <dbReference type="ARBA" id="ARBA00004651"/>
    </source>
</evidence>
<keyword evidence="4 6" id="KW-1133">Transmembrane helix</keyword>
<keyword evidence="3 6" id="KW-0812">Transmembrane</keyword>
<comment type="caution">
    <text evidence="8">The sequence shown here is derived from an EMBL/GenBank/DDBJ whole genome shotgun (WGS) entry which is preliminary data.</text>
</comment>
<dbReference type="EMBL" id="JAXCEI010000006">
    <property type="protein sequence ID" value="MFA1540131.1"/>
    <property type="molecule type" value="Genomic_DNA"/>
</dbReference>
<evidence type="ECO:0000256" key="3">
    <source>
        <dbReference type="ARBA" id="ARBA00022692"/>
    </source>
</evidence>
<evidence type="ECO:0000256" key="5">
    <source>
        <dbReference type="ARBA" id="ARBA00023136"/>
    </source>
</evidence>
<dbReference type="Proteomes" id="UP001569963">
    <property type="component" value="Unassembled WGS sequence"/>
</dbReference>
<gene>
    <name evidence="8" type="ORF">SM611_14430</name>
</gene>
<evidence type="ECO:0000259" key="7">
    <source>
        <dbReference type="Pfam" id="PF13244"/>
    </source>
</evidence>
<feature type="transmembrane region" description="Helical" evidence="6">
    <location>
        <begin position="6"/>
        <end position="27"/>
    </location>
</feature>
<feature type="domain" description="MrpA C-terminal/MbhD" evidence="7">
    <location>
        <begin position="16"/>
        <end position="79"/>
    </location>
</feature>
<keyword evidence="2" id="KW-1003">Cell membrane</keyword>
<proteinExistence type="predicted"/>
<evidence type="ECO:0000313" key="8">
    <source>
        <dbReference type="EMBL" id="MFA1540131.1"/>
    </source>
</evidence>
<name>A0ABV4QAF3_9ACTN</name>
<reference evidence="8 9" key="1">
    <citation type="submission" date="2023-11" db="EMBL/GenBank/DDBJ databases">
        <title>Actinomadura monticuli sp. nov., isolated from volcanic ash.</title>
        <authorList>
            <person name="Lee S.D."/>
            <person name="Yang H."/>
            <person name="Kim I.S."/>
        </authorList>
    </citation>
    <scope>NUCLEOTIDE SEQUENCE [LARGE SCALE GENOMIC DNA]</scope>
    <source>
        <strain evidence="8 9">DLS-62</strain>
    </source>
</reference>
<evidence type="ECO:0000256" key="4">
    <source>
        <dbReference type="ARBA" id="ARBA00022989"/>
    </source>
</evidence>
<sequence length="85" mass="8674">MTATLTTVLQAVALTLAGVLAVATVLARDPLRQVVVYGLFGLSLVMAFATMMAPDVAIAEVAVSSIGVPMVLLPVIYLTRGSGKG</sequence>
<dbReference type="RefSeq" id="WP_371950050.1">
    <property type="nucleotide sequence ID" value="NZ_JAXCEI010000006.1"/>
</dbReference>
<feature type="transmembrane region" description="Helical" evidence="6">
    <location>
        <begin position="58"/>
        <end position="79"/>
    </location>
</feature>
<keyword evidence="9" id="KW-1185">Reference proteome</keyword>
<protein>
    <submittedName>
        <fullName evidence="8">DUF4040 domain-containing protein</fullName>
    </submittedName>
</protein>
<dbReference type="InterPro" id="IPR025383">
    <property type="entry name" value="MrpA_C/MbhD"/>
</dbReference>
<accession>A0ABV4QAF3</accession>
<feature type="transmembrane region" description="Helical" evidence="6">
    <location>
        <begin position="34"/>
        <end position="52"/>
    </location>
</feature>
<evidence type="ECO:0000256" key="6">
    <source>
        <dbReference type="SAM" id="Phobius"/>
    </source>
</evidence>
<evidence type="ECO:0000313" key="9">
    <source>
        <dbReference type="Proteomes" id="UP001569963"/>
    </source>
</evidence>
<organism evidence="8 9">
    <name type="scientific">Actinomadura monticuli</name>
    <dbReference type="NCBI Taxonomy" id="3097367"/>
    <lineage>
        <taxon>Bacteria</taxon>
        <taxon>Bacillati</taxon>
        <taxon>Actinomycetota</taxon>
        <taxon>Actinomycetes</taxon>
        <taxon>Streptosporangiales</taxon>
        <taxon>Thermomonosporaceae</taxon>
        <taxon>Actinomadura</taxon>
    </lineage>
</organism>